<reference evidence="1" key="1">
    <citation type="submission" date="2019-08" db="EMBL/GenBank/DDBJ databases">
        <title>Genome sequence of Clostridiales bacterium MT110.</title>
        <authorList>
            <person name="Cao J."/>
        </authorList>
    </citation>
    <scope>NUCLEOTIDE SEQUENCE</scope>
    <source>
        <strain evidence="1">MT110</strain>
    </source>
</reference>
<dbReference type="EMBL" id="CP042469">
    <property type="protein sequence ID" value="QOX62639.1"/>
    <property type="molecule type" value="Genomic_DNA"/>
</dbReference>
<protein>
    <submittedName>
        <fullName evidence="1">DUF4097 domain-containing protein</fullName>
    </submittedName>
</protein>
<organism evidence="1 2">
    <name type="scientific">Anoxybacterium hadale</name>
    <dbReference type="NCBI Taxonomy" id="3408580"/>
    <lineage>
        <taxon>Bacteria</taxon>
        <taxon>Bacillati</taxon>
        <taxon>Bacillota</taxon>
        <taxon>Clostridia</taxon>
        <taxon>Peptostreptococcales</taxon>
        <taxon>Anaerovoracaceae</taxon>
        <taxon>Anoxybacterium</taxon>
    </lineage>
</organism>
<proteinExistence type="predicted"/>
<evidence type="ECO:0000313" key="2">
    <source>
        <dbReference type="Proteomes" id="UP000594014"/>
    </source>
</evidence>
<evidence type="ECO:0000313" key="1">
    <source>
        <dbReference type="EMBL" id="QOX62639.1"/>
    </source>
</evidence>
<sequence>MVQLIIEGRFIIIMKRTLLSFACAGILLTGIFTGCGSQKQMTLVNTLTFGVGDFQSLRLDYDADDIYVLEGDHDKVTLKEYMNEDKKSYYARSSTQNGELLITEGDRPRRSSFESYIEIYIPQEYNGSLFLHSTSGTIKSDVALNLPGDFGVDTTSGVIHLSNTKVSNLMISSTNGELSFENVDAEEVNIKTTNAAASMNQINGIISYQSKGGKLTATELRGSGSFHASGDGSINISFTDVTGDITAFSKNGRLTLMLPSQLAFKFSAITKEGSIKTSFADQLASKDHSAAGTIGNSPEITIDLETRNGDIEVSM</sequence>
<gene>
    <name evidence="1" type="ORF">FRZ06_04395</name>
</gene>
<dbReference type="Proteomes" id="UP000594014">
    <property type="component" value="Chromosome"/>
</dbReference>
<name>A0ACD1A8G7_9FIRM</name>
<accession>A0ACD1A8G7</accession>
<keyword evidence="2" id="KW-1185">Reference proteome</keyword>